<feature type="compositionally biased region" description="Polar residues" evidence="1">
    <location>
        <begin position="122"/>
        <end position="134"/>
    </location>
</feature>
<dbReference type="Proteomes" id="UP000886851">
    <property type="component" value="Unassembled WGS sequence"/>
</dbReference>
<sequence>MKDEAWLKKIKERLDEYSEPVPSSGWERLERELPRQKTIPLRRWMAAIAALLVGALSFIGIRLADDHSSNIPVQLSLQAQAPAPATTADALPLYTYPHRQLPPVAQVSPVQIHTEEHLETAQETIIPQDTTPSRPQKKVKKETELPRTNRELLAMNKQPRSHAKGWSIGVLVGNLGGSIGNLSQKGGLSQAQQSAPGTGYSDLDLTATTSDVLAIPKEQEIIFQNGLPFLQNRTPRIVSIDHKQPISAGFSIRKNLPKGFSVETGLVYTFLASDILYEGAVQETRQKLHYMGIPLRANWNFIDKDKFTFYVSAGGTVEKCIYGKMGSEDLSVDPVQLSVLAGIGAQYNIGKHFGIYLEPGISYFFDDGSDIRTIRTDNPCNFTLQAGLRLSY</sequence>
<protein>
    <submittedName>
        <fullName evidence="3">PorT family protein</fullName>
    </submittedName>
</protein>
<evidence type="ECO:0000313" key="4">
    <source>
        <dbReference type="Proteomes" id="UP000886851"/>
    </source>
</evidence>
<evidence type="ECO:0000256" key="2">
    <source>
        <dbReference type="SAM" id="Phobius"/>
    </source>
</evidence>
<comment type="caution">
    <text evidence="3">The sequence shown here is derived from an EMBL/GenBank/DDBJ whole genome shotgun (WGS) entry which is preliminary data.</text>
</comment>
<dbReference type="InterPro" id="IPR011250">
    <property type="entry name" value="OMP/PagP_B-barrel"/>
</dbReference>
<reference evidence="3" key="1">
    <citation type="journal article" date="2021" name="PeerJ">
        <title>Extensive microbial diversity within the chicken gut microbiome revealed by metagenomics and culture.</title>
        <authorList>
            <person name="Gilroy R."/>
            <person name="Ravi A."/>
            <person name="Getino M."/>
            <person name="Pursley I."/>
            <person name="Horton D.L."/>
            <person name="Alikhan N.F."/>
            <person name="Baker D."/>
            <person name="Gharbi K."/>
            <person name="Hall N."/>
            <person name="Watson M."/>
            <person name="Adriaenssens E.M."/>
            <person name="Foster-Nyarko E."/>
            <person name="Jarju S."/>
            <person name="Secka A."/>
            <person name="Antonio M."/>
            <person name="Oren A."/>
            <person name="Chaudhuri R.R."/>
            <person name="La Ragione R."/>
            <person name="Hildebrand F."/>
            <person name="Pallen M.J."/>
        </authorList>
    </citation>
    <scope>NUCLEOTIDE SEQUENCE</scope>
    <source>
        <strain evidence="3">Gambia2-208</strain>
    </source>
</reference>
<dbReference type="SUPFAM" id="SSF56925">
    <property type="entry name" value="OMPA-like"/>
    <property type="match status" value="1"/>
</dbReference>
<reference evidence="3" key="2">
    <citation type="submission" date="2021-04" db="EMBL/GenBank/DDBJ databases">
        <authorList>
            <person name="Gilroy R."/>
        </authorList>
    </citation>
    <scope>NUCLEOTIDE SEQUENCE</scope>
    <source>
        <strain evidence="3">Gambia2-208</strain>
    </source>
</reference>
<dbReference type="EMBL" id="DXCV01000029">
    <property type="protein sequence ID" value="HIY87720.1"/>
    <property type="molecule type" value="Genomic_DNA"/>
</dbReference>
<name>A0A9D1ZG44_9BACE</name>
<keyword evidence="2" id="KW-0812">Transmembrane</keyword>
<dbReference type="AlphaFoldDB" id="A0A9D1ZG44"/>
<organism evidence="3 4">
    <name type="scientific">Candidatus Bacteroides pullicola</name>
    <dbReference type="NCBI Taxonomy" id="2838475"/>
    <lineage>
        <taxon>Bacteria</taxon>
        <taxon>Pseudomonadati</taxon>
        <taxon>Bacteroidota</taxon>
        <taxon>Bacteroidia</taxon>
        <taxon>Bacteroidales</taxon>
        <taxon>Bacteroidaceae</taxon>
        <taxon>Bacteroides</taxon>
    </lineage>
</organism>
<dbReference type="Gene3D" id="2.40.160.20">
    <property type="match status" value="1"/>
</dbReference>
<keyword evidence="2" id="KW-0472">Membrane</keyword>
<gene>
    <name evidence="3" type="ORF">H9824_03310</name>
</gene>
<evidence type="ECO:0000256" key="1">
    <source>
        <dbReference type="SAM" id="MobiDB-lite"/>
    </source>
</evidence>
<evidence type="ECO:0000313" key="3">
    <source>
        <dbReference type="EMBL" id="HIY87720.1"/>
    </source>
</evidence>
<feature type="region of interest" description="Disordered" evidence="1">
    <location>
        <begin position="122"/>
        <end position="144"/>
    </location>
</feature>
<feature type="transmembrane region" description="Helical" evidence="2">
    <location>
        <begin position="44"/>
        <end position="64"/>
    </location>
</feature>
<keyword evidence="2" id="KW-1133">Transmembrane helix</keyword>
<accession>A0A9D1ZG44</accession>
<proteinExistence type="predicted"/>